<evidence type="ECO:0000256" key="1">
    <source>
        <dbReference type="ARBA" id="ARBA00008769"/>
    </source>
</evidence>
<dbReference type="InterPro" id="IPR038673">
    <property type="entry name" value="OprB_sf"/>
</dbReference>
<organism evidence="3 4">
    <name type="scientific">Lichenicola cladoniae</name>
    <dbReference type="NCBI Taxonomy" id="1484109"/>
    <lineage>
        <taxon>Bacteria</taxon>
        <taxon>Pseudomonadati</taxon>
        <taxon>Pseudomonadota</taxon>
        <taxon>Alphaproteobacteria</taxon>
        <taxon>Acetobacterales</taxon>
        <taxon>Acetobacteraceae</taxon>
        <taxon>Lichenicola</taxon>
    </lineage>
</organism>
<keyword evidence="2" id="KW-0732">Signal</keyword>
<evidence type="ECO:0000313" key="4">
    <source>
        <dbReference type="Proteomes" id="UP000500767"/>
    </source>
</evidence>
<dbReference type="KEGG" id="lck:HN018_25415"/>
<geneLocation type="plasmid" evidence="3 4">
    <name>unnamed2</name>
</geneLocation>
<dbReference type="PANTHER" id="PTHR37944">
    <property type="entry name" value="PORIN B"/>
    <property type="match status" value="1"/>
</dbReference>
<accession>A0A6M8HY94</accession>
<keyword evidence="4" id="KW-1185">Reference proteome</keyword>
<feature type="signal peptide" evidence="2">
    <location>
        <begin position="1"/>
        <end position="29"/>
    </location>
</feature>
<sequence length="471" mass="50964">MSTHTRMVCRYGKAWLLAAVLAAPCSGRAAVPGPVVPDPTLSGIPPVRPQEVSPIGKSLRDVGVYLRSAYTGDFIDYAAGGRKTGAIGDNQVAYGVDLDLQRIVGIAGGEVHALIVSRFGASDNKKYIGSVYETLSNAGPIVTTRLAEFSYDQSLFGDRVRLLFGRVPVGQEFATSTLYCQFVSGVCLNMSPYAWPRNSSIGYWPLASWGGRITLKPTPQTYIKTGIFNADPYAYAHSGWPWKGGWSSSAASGAFIPAEIGYATSLADKPFPNGIDVGGYLDTTGVNDALYNQSGRPYPLYHGVYRVNQHRASVYVQAQQTVWRPDRVSARGLTIFGGALFGVSGPSQTNSYFLAGLVDRGILAIRPDDALGFMTYTTLLNQRVLEAYADTLKAEKRTGDLSRSETVFELNYSVALMRGLLVKPFGQLVMHPDQIGLSRPDPGDTHAWTVGLQVSLLLNDVLGLPSMIRRN</sequence>
<proteinExistence type="inferred from homology"/>
<feature type="chain" id="PRO_5027139698" evidence="2">
    <location>
        <begin position="30"/>
        <end position="471"/>
    </location>
</feature>
<protein>
    <submittedName>
        <fullName evidence="3">Carbohydrate porin</fullName>
    </submittedName>
</protein>
<keyword evidence="3" id="KW-0614">Plasmid</keyword>
<comment type="similarity">
    <text evidence="1 2">Belongs to the OprB family.</text>
</comment>
<dbReference type="RefSeq" id="WP_171834354.1">
    <property type="nucleotide sequence ID" value="NZ_CP053710.1"/>
</dbReference>
<dbReference type="GO" id="GO:0016020">
    <property type="term" value="C:membrane"/>
    <property type="evidence" value="ECO:0007669"/>
    <property type="project" value="InterPro"/>
</dbReference>
<evidence type="ECO:0000256" key="2">
    <source>
        <dbReference type="RuleBase" id="RU363072"/>
    </source>
</evidence>
<dbReference type="InterPro" id="IPR052932">
    <property type="entry name" value="OprB_Porin"/>
</dbReference>
<dbReference type="Gene3D" id="2.40.160.180">
    <property type="entry name" value="Carbohydrate-selective porin OprB"/>
    <property type="match status" value="1"/>
</dbReference>
<reference evidence="3 4" key="1">
    <citation type="journal article" date="2014" name="World J. Microbiol. Biotechnol.">
        <title>Biodiversity and physiological characteristics of Antarctic and Arctic lichens-associated bacteria.</title>
        <authorList>
            <person name="Lee Y.M."/>
            <person name="Kim E.H."/>
            <person name="Lee H.K."/>
            <person name="Hong S.G."/>
        </authorList>
    </citation>
    <scope>NUCLEOTIDE SEQUENCE [LARGE SCALE GENOMIC DNA]</scope>
    <source>
        <strain evidence="3 4">PAMC 26569</strain>
        <plasmid evidence="3">unnamed2</plasmid>
    </source>
</reference>
<dbReference type="PANTHER" id="PTHR37944:SF1">
    <property type="entry name" value="PORIN B"/>
    <property type="match status" value="1"/>
</dbReference>
<dbReference type="InterPro" id="IPR007049">
    <property type="entry name" value="Carb-sel_porin_OprB"/>
</dbReference>
<dbReference type="AlphaFoldDB" id="A0A6M8HY94"/>
<name>A0A6M8HY94_9PROT</name>
<dbReference type="GO" id="GO:0008643">
    <property type="term" value="P:carbohydrate transport"/>
    <property type="evidence" value="ECO:0007669"/>
    <property type="project" value="InterPro"/>
</dbReference>
<dbReference type="EMBL" id="CP053710">
    <property type="protein sequence ID" value="QKE93503.1"/>
    <property type="molecule type" value="Genomic_DNA"/>
</dbReference>
<dbReference type="GO" id="GO:0015288">
    <property type="term" value="F:porin activity"/>
    <property type="evidence" value="ECO:0007669"/>
    <property type="project" value="InterPro"/>
</dbReference>
<dbReference type="Pfam" id="PF04966">
    <property type="entry name" value="OprB"/>
    <property type="match status" value="1"/>
</dbReference>
<evidence type="ECO:0000313" key="3">
    <source>
        <dbReference type="EMBL" id="QKE93503.1"/>
    </source>
</evidence>
<gene>
    <name evidence="3" type="ORF">HN018_25415</name>
</gene>
<dbReference type="Proteomes" id="UP000500767">
    <property type="component" value="Plasmid unnamed2"/>
</dbReference>